<evidence type="ECO:0000313" key="1">
    <source>
        <dbReference type="EMBL" id="KJV57158.1"/>
    </source>
</evidence>
<gene>
    <name evidence="1" type="ORF">OCHUTO_0156</name>
</gene>
<proteinExistence type="predicted"/>
<name>A0A0F3MN18_9RICK</name>
<accession>A0A0F3MN18</accession>
<sequence>MENKNLGNFTLIFNSEVELMIKKCIQPKGNQAIFKLDVL</sequence>
<dbReference type="EMBL" id="LANP01000003">
    <property type="protein sequence ID" value="KJV57158.1"/>
    <property type="molecule type" value="Genomic_DNA"/>
</dbReference>
<keyword evidence="2" id="KW-1185">Reference proteome</keyword>
<protein>
    <submittedName>
        <fullName evidence="1">Uncharacterized protein</fullName>
    </submittedName>
</protein>
<reference evidence="1 2" key="1">
    <citation type="submission" date="2015-02" db="EMBL/GenBank/DDBJ databases">
        <title>Genome Sequencing of Rickettsiales.</title>
        <authorList>
            <person name="Daugherty S.C."/>
            <person name="Su Q."/>
            <person name="Abolude K."/>
            <person name="Beier-Sexton M."/>
            <person name="Carlyon J.A."/>
            <person name="Carter R."/>
            <person name="Day N.P."/>
            <person name="Dumler S.J."/>
            <person name="Dyachenko V."/>
            <person name="Godinez A."/>
            <person name="Kurtti T.J."/>
            <person name="Lichay M."/>
            <person name="Mullins K.E."/>
            <person name="Ott S."/>
            <person name="Pappas-Brown V."/>
            <person name="Paris D.H."/>
            <person name="Patel P."/>
            <person name="Richards A.L."/>
            <person name="Sadzewicz L."/>
            <person name="Sears K."/>
            <person name="Seidman D."/>
            <person name="Sengamalay N."/>
            <person name="Stenos J."/>
            <person name="Tallon L.J."/>
            <person name="Vincent G."/>
            <person name="Fraser C.M."/>
            <person name="Munderloh U."/>
            <person name="Dunning-Hotopp J.C."/>
        </authorList>
    </citation>
    <scope>NUCLEOTIDE SEQUENCE [LARGE SCALE GENOMIC DNA]</scope>
    <source>
        <strain evidence="1 2">Fuller</strain>
    </source>
</reference>
<dbReference type="Proteomes" id="UP000033616">
    <property type="component" value="Unassembled WGS sequence"/>
</dbReference>
<evidence type="ECO:0000313" key="2">
    <source>
        <dbReference type="Proteomes" id="UP000033616"/>
    </source>
</evidence>
<comment type="caution">
    <text evidence="1">The sequence shown here is derived from an EMBL/GenBank/DDBJ whole genome shotgun (WGS) entry which is preliminary data.</text>
</comment>
<organism evidence="1 2">
    <name type="scientific">Orientia chuto str. Dubai</name>
    <dbReference type="NCBI Taxonomy" id="1359168"/>
    <lineage>
        <taxon>Bacteria</taxon>
        <taxon>Pseudomonadati</taxon>
        <taxon>Pseudomonadota</taxon>
        <taxon>Alphaproteobacteria</taxon>
        <taxon>Rickettsiales</taxon>
        <taxon>Rickettsiaceae</taxon>
        <taxon>Rickettsieae</taxon>
        <taxon>Orientia</taxon>
    </lineage>
</organism>
<dbReference type="AlphaFoldDB" id="A0A0F3MN18"/>